<accession>A0A6A5WLG9</accession>
<reference evidence="3" key="1">
    <citation type="journal article" date="2020" name="Stud. Mycol.">
        <title>101 Dothideomycetes genomes: a test case for predicting lifestyles and emergence of pathogens.</title>
        <authorList>
            <person name="Haridas S."/>
            <person name="Albert R."/>
            <person name="Binder M."/>
            <person name="Bloem J."/>
            <person name="Labutti K."/>
            <person name="Salamov A."/>
            <person name="Andreopoulos B."/>
            <person name="Baker S."/>
            <person name="Barry K."/>
            <person name="Bills G."/>
            <person name="Bluhm B."/>
            <person name="Cannon C."/>
            <person name="Castanera R."/>
            <person name="Culley D."/>
            <person name="Daum C."/>
            <person name="Ezra D."/>
            <person name="Gonzalez J."/>
            <person name="Henrissat B."/>
            <person name="Kuo A."/>
            <person name="Liang C."/>
            <person name="Lipzen A."/>
            <person name="Lutzoni F."/>
            <person name="Magnuson J."/>
            <person name="Mondo S."/>
            <person name="Nolan M."/>
            <person name="Ohm R."/>
            <person name="Pangilinan J."/>
            <person name="Park H.-J."/>
            <person name="Ramirez L."/>
            <person name="Alfaro M."/>
            <person name="Sun H."/>
            <person name="Tritt A."/>
            <person name="Yoshinaga Y."/>
            <person name="Zwiers L.-H."/>
            <person name="Turgeon B."/>
            <person name="Goodwin S."/>
            <person name="Spatafora J."/>
            <person name="Crous P."/>
            <person name="Grigoriev I."/>
        </authorList>
    </citation>
    <scope>NUCLEOTIDE SEQUENCE</scope>
    <source>
        <strain evidence="3">CBS 123094</strain>
    </source>
</reference>
<gene>
    <name evidence="3" type="ORF">P154DRAFT_564655</name>
</gene>
<keyword evidence="2" id="KW-0472">Membrane</keyword>
<feature type="transmembrane region" description="Helical" evidence="2">
    <location>
        <begin position="168"/>
        <end position="191"/>
    </location>
</feature>
<feature type="transmembrane region" description="Helical" evidence="2">
    <location>
        <begin position="390"/>
        <end position="410"/>
    </location>
</feature>
<feature type="compositionally biased region" description="Low complexity" evidence="1">
    <location>
        <begin position="329"/>
        <end position="338"/>
    </location>
</feature>
<feature type="transmembrane region" description="Helical" evidence="2">
    <location>
        <begin position="65"/>
        <end position="88"/>
    </location>
</feature>
<dbReference type="EMBL" id="ML977603">
    <property type="protein sequence ID" value="KAF1998486.1"/>
    <property type="molecule type" value="Genomic_DNA"/>
</dbReference>
<protein>
    <submittedName>
        <fullName evidence="3">Uncharacterized protein</fullName>
    </submittedName>
</protein>
<keyword evidence="2" id="KW-0812">Transmembrane</keyword>
<dbReference type="AlphaFoldDB" id="A0A6A5WLG9"/>
<feature type="transmembrane region" description="Helical" evidence="2">
    <location>
        <begin position="136"/>
        <end position="156"/>
    </location>
</feature>
<feature type="transmembrane region" description="Helical" evidence="2">
    <location>
        <begin position="448"/>
        <end position="472"/>
    </location>
</feature>
<evidence type="ECO:0000313" key="3">
    <source>
        <dbReference type="EMBL" id="KAF1998486.1"/>
    </source>
</evidence>
<keyword evidence="2" id="KW-1133">Transmembrane helix</keyword>
<evidence type="ECO:0000313" key="4">
    <source>
        <dbReference type="Proteomes" id="UP000799779"/>
    </source>
</evidence>
<evidence type="ECO:0000256" key="1">
    <source>
        <dbReference type="SAM" id="MobiDB-lite"/>
    </source>
</evidence>
<feature type="compositionally biased region" description="Polar residues" evidence="1">
    <location>
        <begin position="308"/>
        <end position="319"/>
    </location>
</feature>
<feature type="transmembrane region" description="Helical" evidence="2">
    <location>
        <begin position="416"/>
        <end position="436"/>
    </location>
</feature>
<feature type="transmembrane region" description="Helical" evidence="2">
    <location>
        <begin position="20"/>
        <end position="44"/>
    </location>
</feature>
<feature type="compositionally biased region" description="Polar residues" evidence="1">
    <location>
        <begin position="339"/>
        <end position="353"/>
    </location>
</feature>
<name>A0A6A5WLG9_9PLEO</name>
<feature type="region of interest" description="Disordered" evidence="1">
    <location>
        <begin position="264"/>
        <end position="370"/>
    </location>
</feature>
<feature type="transmembrane region" description="Helical" evidence="2">
    <location>
        <begin position="220"/>
        <end position="240"/>
    </location>
</feature>
<dbReference type="OrthoDB" id="18595at2759"/>
<proteinExistence type="predicted"/>
<evidence type="ECO:0000256" key="2">
    <source>
        <dbReference type="SAM" id="Phobius"/>
    </source>
</evidence>
<organism evidence="3 4">
    <name type="scientific">Amniculicola lignicola CBS 123094</name>
    <dbReference type="NCBI Taxonomy" id="1392246"/>
    <lineage>
        <taxon>Eukaryota</taxon>
        <taxon>Fungi</taxon>
        <taxon>Dikarya</taxon>
        <taxon>Ascomycota</taxon>
        <taxon>Pezizomycotina</taxon>
        <taxon>Dothideomycetes</taxon>
        <taxon>Pleosporomycetidae</taxon>
        <taxon>Pleosporales</taxon>
        <taxon>Amniculicolaceae</taxon>
        <taxon>Amniculicola</taxon>
    </lineage>
</organism>
<keyword evidence="4" id="KW-1185">Reference proteome</keyword>
<feature type="compositionally biased region" description="Basic and acidic residues" evidence="1">
    <location>
        <begin position="354"/>
        <end position="369"/>
    </location>
</feature>
<dbReference type="Proteomes" id="UP000799779">
    <property type="component" value="Unassembled WGS sequence"/>
</dbReference>
<sequence>MTFQPLKTLILYANPPFNLIGSLLFLLYILLSLLLTTYLSIHLYRRYMHLPSQTLSDFTHNIKHITPLVLFAIISFFMLSYHMAGFIVSSFRDWRRSKSVWEWDSAAGAGELVFRWMVQSSLFEEFAGDLVRECGGFFWVFGELVGAGSWGVEMVGLASKHKVPSRTLFAYILLGQLLPTSFSRILFFLHLRLPPATGGGLFRQHVRLSWEFMRDTGIEMYELLVVPGANAIGAIIKYIANTQHRFLGWVEWARLKWREGYEKWRGGRGGREEEEDRQEQKDNSCGFGKNDRAQGPSSTDLSRHAYIHSSSTDTISGLDQSKHPKFSIRQRASQAQSSTPSETGENTQQAQKQSRGDTSHTPRSEDRTYNTRPTELLQLLRHWWTTHMSALVPLSPLTLIFLFTLSTLPFLPYTPLFMPAILITRFLLILPFTGVVDLNNAADIQRSLWISRIAVGVIFGLCLVNVGPWGVFWGLCRGGFAERALGWDWVLGLGVGAWLRWEGGGIRGLFGMGDQEGG</sequence>